<reference evidence="2" key="1">
    <citation type="submission" date="2022-01" db="EMBL/GenBank/DDBJ databases">
        <title>Whole genome-based taxonomy of the Shewanellaceae.</title>
        <authorList>
            <person name="Martin-Rodriguez A.J."/>
        </authorList>
    </citation>
    <scope>NUCLEOTIDE SEQUENCE</scope>
    <source>
        <strain evidence="2">DSM 16422</strain>
    </source>
</reference>
<evidence type="ECO:0000313" key="3">
    <source>
        <dbReference type="Proteomes" id="UP001139333"/>
    </source>
</evidence>
<dbReference type="RefSeq" id="WP_248995522.1">
    <property type="nucleotide sequence ID" value="NZ_JAKIKP010000005.1"/>
</dbReference>
<organism evidence="2 3">
    <name type="scientific">Shewanella gaetbuli</name>
    <dbReference type="NCBI Taxonomy" id="220752"/>
    <lineage>
        <taxon>Bacteria</taxon>
        <taxon>Pseudomonadati</taxon>
        <taxon>Pseudomonadota</taxon>
        <taxon>Gammaproteobacteria</taxon>
        <taxon>Alteromonadales</taxon>
        <taxon>Shewanellaceae</taxon>
        <taxon>Shewanella</taxon>
    </lineage>
</organism>
<comment type="caution">
    <text evidence="2">The sequence shown here is derived from an EMBL/GenBank/DDBJ whole genome shotgun (WGS) entry which is preliminary data.</text>
</comment>
<gene>
    <name evidence="2" type="ORF">L2672_09070</name>
</gene>
<name>A0A9X1ZJU6_9GAMM</name>
<sequence>MTVIRSVNEQWHKAEYANQLNIFLSQQTELNSLFVGATSSATVCNLISAMIELPEKPQDNDYKINIEQAFDALFQCFILLFVKEAEHKDLSQAEQLVLSLSVNLANEIQQHSSEHANALVNKAHKTLTAMEQLEKQRKQQRKASKNMGRQ</sequence>
<dbReference type="EMBL" id="JAKIKP010000005">
    <property type="protein sequence ID" value="MCL1142841.1"/>
    <property type="molecule type" value="Genomic_DNA"/>
</dbReference>
<dbReference type="AlphaFoldDB" id="A0A9X1ZJU6"/>
<accession>A0A9X1ZJU6</accession>
<protein>
    <submittedName>
        <fullName evidence="2">Uncharacterized protein</fullName>
    </submittedName>
</protein>
<proteinExistence type="predicted"/>
<keyword evidence="1" id="KW-0175">Coiled coil</keyword>
<keyword evidence="3" id="KW-1185">Reference proteome</keyword>
<evidence type="ECO:0000256" key="1">
    <source>
        <dbReference type="SAM" id="Coils"/>
    </source>
</evidence>
<evidence type="ECO:0000313" key="2">
    <source>
        <dbReference type="EMBL" id="MCL1142841.1"/>
    </source>
</evidence>
<dbReference type="Proteomes" id="UP001139333">
    <property type="component" value="Unassembled WGS sequence"/>
</dbReference>
<feature type="coiled-coil region" evidence="1">
    <location>
        <begin position="116"/>
        <end position="150"/>
    </location>
</feature>